<evidence type="ECO:0000259" key="1">
    <source>
        <dbReference type="PROSITE" id="PS50191"/>
    </source>
</evidence>
<dbReference type="EMBL" id="OV170221">
    <property type="protein sequence ID" value="CAH0713630.1"/>
    <property type="molecule type" value="Genomic_DNA"/>
</dbReference>
<feature type="domain" description="CRAL-TRIO" evidence="1">
    <location>
        <begin position="145"/>
        <end position="285"/>
    </location>
</feature>
<dbReference type="PRINTS" id="PR00180">
    <property type="entry name" value="CRETINALDHBP"/>
</dbReference>
<dbReference type="PANTHER" id="PTHR10174">
    <property type="entry name" value="ALPHA-TOCOPHEROL TRANSFER PROTEIN-RELATED"/>
    <property type="match status" value="1"/>
</dbReference>
<reference evidence="2" key="1">
    <citation type="submission" date="2021-12" db="EMBL/GenBank/DDBJ databases">
        <authorList>
            <person name="Martin H S."/>
        </authorList>
    </citation>
    <scope>NUCLEOTIDE SEQUENCE</scope>
</reference>
<dbReference type="Proteomes" id="UP000838878">
    <property type="component" value="Chromosome 1"/>
</dbReference>
<protein>
    <recommendedName>
        <fullName evidence="1">CRAL-TRIO domain-containing protein</fullName>
    </recommendedName>
</protein>
<sequence length="339" mass="39365">MNKSVTTSKSFSVVASNRTLTGYRKMETITHHPLLIVTPEEMKKVRQFFNLDDVYRIRESLEAIEEWCKKQDHLVTAFQYLNRSMLERLLLLSRGSTEGTKTKIDKLFTMRAMMPEICLNKTIEEFEHFSDCILYVPLPNLCPSDQSRVTVTQPLAGKLDEFNVLSYIRYCFLIGEYRLSYDYCISERFILDLQNINMNFLTKLNPIILKKGEIICTEAYGTKIKGIHIINAPSFVDKFVFVLKQGLKEKVASRLYVHNSYEDLHKEIPKQILPKEYGGDGPSCEKLADQWKDCLKSKEARRVIDECNKLVADESKRSEMKFNEEYLGMPGSFRKLTVD</sequence>
<organism evidence="2 3">
    <name type="scientific">Brenthis ino</name>
    <name type="common">lesser marbled fritillary</name>
    <dbReference type="NCBI Taxonomy" id="405034"/>
    <lineage>
        <taxon>Eukaryota</taxon>
        <taxon>Metazoa</taxon>
        <taxon>Ecdysozoa</taxon>
        <taxon>Arthropoda</taxon>
        <taxon>Hexapoda</taxon>
        <taxon>Insecta</taxon>
        <taxon>Pterygota</taxon>
        <taxon>Neoptera</taxon>
        <taxon>Endopterygota</taxon>
        <taxon>Lepidoptera</taxon>
        <taxon>Glossata</taxon>
        <taxon>Ditrysia</taxon>
        <taxon>Papilionoidea</taxon>
        <taxon>Nymphalidae</taxon>
        <taxon>Heliconiinae</taxon>
        <taxon>Argynnini</taxon>
        <taxon>Brenthis</taxon>
    </lineage>
</organism>
<gene>
    <name evidence="2" type="ORF">BINO364_LOCUS773</name>
</gene>
<dbReference type="Gene3D" id="3.40.525.10">
    <property type="entry name" value="CRAL-TRIO lipid binding domain"/>
    <property type="match status" value="1"/>
</dbReference>
<dbReference type="OrthoDB" id="6682367at2759"/>
<dbReference type="GO" id="GO:0016020">
    <property type="term" value="C:membrane"/>
    <property type="evidence" value="ECO:0007669"/>
    <property type="project" value="TreeGrafter"/>
</dbReference>
<proteinExistence type="predicted"/>
<dbReference type="PANTHER" id="PTHR10174:SF222">
    <property type="entry name" value="GH10083P-RELATED"/>
    <property type="match status" value="1"/>
</dbReference>
<dbReference type="InterPro" id="IPR036865">
    <property type="entry name" value="CRAL-TRIO_dom_sf"/>
</dbReference>
<accession>A0A8J9URU2</accession>
<feature type="non-terminal residue" evidence="2">
    <location>
        <position position="339"/>
    </location>
</feature>
<dbReference type="GO" id="GO:1902936">
    <property type="term" value="F:phosphatidylinositol bisphosphate binding"/>
    <property type="evidence" value="ECO:0007669"/>
    <property type="project" value="TreeGrafter"/>
</dbReference>
<dbReference type="CDD" id="cd00170">
    <property type="entry name" value="SEC14"/>
    <property type="match status" value="1"/>
</dbReference>
<dbReference type="PROSITE" id="PS50191">
    <property type="entry name" value="CRAL_TRIO"/>
    <property type="match status" value="1"/>
</dbReference>
<keyword evidence="3" id="KW-1185">Reference proteome</keyword>
<dbReference type="AlphaFoldDB" id="A0A8J9URU2"/>
<dbReference type="SUPFAM" id="SSF52087">
    <property type="entry name" value="CRAL/TRIO domain"/>
    <property type="match status" value="1"/>
</dbReference>
<name>A0A8J9URU2_9NEOP</name>
<evidence type="ECO:0000313" key="3">
    <source>
        <dbReference type="Proteomes" id="UP000838878"/>
    </source>
</evidence>
<dbReference type="Pfam" id="PF00650">
    <property type="entry name" value="CRAL_TRIO"/>
    <property type="match status" value="1"/>
</dbReference>
<dbReference type="InterPro" id="IPR001251">
    <property type="entry name" value="CRAL-TRIO_dom"/>
</dbReference>
<evidence type="ECO:0000313" key="2">
    <source>
        <dbReference type="EMBL" id="CAH0713630.1"/>
    </source>
</evidence>